<dbReference type="CDD" id="cd00586">
    <property type="entry name" value="4HBT"/>
    <property type="match status" value="1"/>
</dbReference>
<evidence type="ECO:0000256" key="2">
    <source>
        <dbReference type="ARBA" id="ARBA00022801"/>
    </source>
</evidence>
<dbReference type="AlphaFoldDB" id="A0A517ZGA2"/>
<protein>
    <submittedName>
        <fullName evidence="3">4-hydroxybenzoyl-CoA thioesterase</fullName>
        <ecNumber evidence="3">3.1.2.23</ecNumber>
    </submittedName>
</protein>
<dbReference type="Proteomes" id="UP000320496">
    <property type="component" value="Chromosome"/>
</dbReference>
<dbReference type="SUPFAM" id="SSF54637">
    <property type="entry name" value="Thioesterase/thiol ester dehydrase-isomerase"/>
    <property type="match status" value="1"/>
</dbReference>
<evidence type="ECO:0000313" key="4">
    <source>
        <dbReference type="Proteomes" id="UP000320496"/>
    </source>
</evidence>
<dbReference type="EMBL" id="CP036275">
    <property type="protein sequence ID" value="QDU41516.1"/>
    <property type="molecule type" value="Genomic_DNA"/>
</dbReference>
<gene>
    <name evidence="3" type="ORF">Mal4_58840</name>
</gene>
<reference evidence="3 4" key="1">
    <citation type="submission" date="2019-02" db="EMBL/GenBank/DDBJ databases">
        <title>Deep-cultivation of Planctomycetes and their phenomic and genomic characterization uncovers novel biology.</title>
        <authorList>
            <person name="Wiegand S."/>
            <person name="Jogler M."/>
            <person name="Boedeker C."/>
            <person name="Pinto D."/>
            <person name="Vollmers J."/>
            <person name="Rivas-Marin E."/>
            <person name="Kohn T."/>
            <person name="Peeters S.H."/>
            <person name="Heuer A."/>
            <person name="Rast P."/>
            <person name="Oberbeckmann S."/>
            <person name="Bunk B."/>
            <person name="Jeske O."/>
            <person name="Meyerdierks A."/>
            <person name="Storesund J.E."/>
            <person name="Kallscheuer N."/>
            <person name="Luecker S."/>
            <person name="Lage O.M."/>
            <person name="Pohl T."/>
            <person name="Merkel B.J."/>
            <person name="Hornburger P."/>
            <person name="Mueller R.-W."/>
            <person name="Bruemmer F."/>
            <person name="Labrenz M."/>
            <person name="Spormann A.M."/>
            <person name="Op den Camp H."/>
            <person name="Overmann J."/>
            <person name="Amann R."/>
            <person name="Jetten M.S.M."/>
            <person name="Mascher T."/>
            <person name="Medema M.H."/>
            <person name="Devos D.P."/>
            <person name="Kaster A.-K."/>
            <person name="Ovreas L."/>
            <person name="Rohde M."/>
            <person name="Galperin M.Y."/>
            <person name="Jogler C."/>
        </authorList>
    </citation>
    <scope>NUCLEOTIDE SEQUENCE [LARGE SCALE GENOMIC DNA]</scope>
    <source>
        <strain evidence="3 4">Mal4</strain>
    </source>
</reference>
<accession>A0A517ZGA2</accession>
<dbReference type="PANTHER" id="PTHR31793">
    <property type="entry name" value="4-HYDROXYBENZOYL-COA THIOESTERASE FAMILY MEMBER"/>
    <property type="match status" value="1"/>
</dbReference>
<dbReference type="Gene3D" id="3.10.129.10">
    <property type="entry name" value="Hotdog Thioesterase"/>
    <property type="match status" value="1"/>
</dbReference>
<dbReference type="InterPro" id="IPR029069">
    <property type="entry name" value="HotDog_dom_sf"/>
</dbReference>
<proteinExistence type="inferred from homology"/>
<organism evidence="3 4">
    <name type="scientific">Maioricimonas rarisocia</name>
    <dbReference type="NCBI Taxonomy" id="2528026"/>
    <lineage>
        <taxon>Bacteria</taxon>
        <taxon>Pseudomonadati</taxon>
        <taxon>Planctomycetota</taxon>
        <taxon>Planctomycetia</taxon>
        <taxon>Planctomycetales</taxon>
        <taxon>Planctomycetaceae</taxon>
        <taxon>Maioricimonas</taxon>
    </lineage>
</organism>
<dbReference type="PANTHER" id="PTHR31793:SF27">
    <property type="entry name" value="NOVEL THIOESTERASE SUPERFAMILY DOMAIN AND SAPOSIN A-TYPE DOMAIN CONTAINING PROTEIN (0610012H03RIK)"/>
    <property type="match status" value="1"/>
</dbReference>
<dbReference type="Pfam" id="PF13279">
    <property type="entry name" value="4HBT_2"/>
    <property type="match status" value="1"/>
</dbReference>
<dbReference type="GO" id="GO:0047617">
    <property type="term" value="F:fatty acyl-CoA hydrolase activity"/>
    <property type="evidence" value="ECO:0007669"/>
    <property type="project" value="TreeGrafter"/>
</dbReference>
<evidence type="ECO:0000313" key="3">
    <source>
        <dbReference type="EMBL" id="QDU41516.1"/>
    </source>
</evidence>
<evidence type="ECO:0000256" key="1">
    <source>
        <dbReference type="ARBA" id="ARBA00005953"/>
    </source>
</evidence>
<dbReference type="EC" id="3.1.2.23" evidence="3"/>
<name>A0A517ZGA2_9PLAN</name>
<dbReference type="KEGG" id="mri:Mal4_58840"/>
<dbReference type="InterPro" id="IPR008272">
    <property type="entry name" value="HB-CoA_thioesterase_AS"/>
</dbReference>
<dbReference type="OrthoDB" id="9800856at2"/>
<keyword evidence="2 3" id="KW-0378">Hydrolase</keyword>
<dbReference type="InterPro" id="IPR050563">
    <property type="entry name" value="4-hydroxybenzoyl-CoA_TE"/>
</dbReference>
<comment type="similarity">
    <text evidence="1">Belongs to the 4-hydroxybenzoyl-CoA thioesterase family.</text>
</comment>
<sequence length="143" mass="16431">MAQFTTRRRVEFSETDMAGIVHFANFYRWMEEAEHDFFRSLGLSIMVRQPDGSYIGWPRVSATCNFQAPATYGDEIEVQLNVERIGVKSLTLLIAFFKDGQQIAHGRMKTACCLCHPDGRLESIEIGSPYRDLLTESTFLERR</sequence>
<dbReference type="GO" id="GO:0018739">
    <property type="term" value="F:4-hydroxybenzoyl-CoA thioesterase activity"/>
    <property type="evidence" value="ECO:0007669"/>
    <property type="project" value="UniProtKB-EC"/>
</dbReference>
<keyword evidence="4" id="KW-1185">Reference proteome</keyword>
<dbReference type="RefSeq" id="WP_145373020.1">
    <property type="nucleotide sequence ID" value="NZ_CP036275.1"/>
</dbReference>
<dbReference type="PROSITE" id="PS01328">
    <property type="entry name" value="4HBCOA_THIOESTERASE"/>
    <property type="match status" value="1"/>
</dbReference>